<name>A0A5C6FN83_9PLAN</name>
<reference evidence="5 6" key="1">
    <citation type="submission" date="2019-02" db="EMBL/GenBank/DDBJ databases">
        <title>Deep-cultivation of Planctomycetes and their phenomic and genomic characterization uncovers novel biology.</title>
        <authorList>
            <person name="Wiegand S."/>
            <person name="Jogler M."/>
            <person name="Boedeker C."/>
            <person name="Pinto D."/>
            <person name="Vollmers J."/>
            <person name="Rivas-Marin E."/>
            <person name="Kohn T."/>
            <person name="Peeters S.H."/>
            <person name="Heuer A."/>
            <person name="Rast P."/>
            <person name="Oberbeckmann S."/>
            <person name="Bunk B."/>
            <person name="Jeske O."/>
            <person name="Meyerdierks A."/>
            <person name="Storesund J.E."/>
            <person name="Kallscheuer N."/>
            <person name="Luecker S."/>
            <person name="Lage O.M."/>
            <person name="Pohl T."/>
            <person name="Merkel B.J."/>
            <person name="Hornburger P."/>
            <person name="Mueller R.-W."/>
            <person name="Bruemmer F."/>
            <person name="Labrenz M."/>
            <person name="Spormann A.M."/>
            <person name="Op Den Camp H."/>
            <person name="Overmann J."/>
            <person name="Amann R."/>
            <person name="Jetten M.S.M."/>
            <person name="Mascher T."/>
            <person name="Medema M.H."/>
            <person name="Devos D.P."/>
            <person name="Kaster A.-K."/>
            <person name="Ovreas L."/>
            <person name="Rohde M."/>
            <person name="Galperin M.Y."/>
            <person name="Jogler C."/>
        </authorList>
    </citation>
    <scope>NUCLEOTIDE SEQUENCE [LARGE SCALE GENOMIC DNA]</scope>
    <source>
        <strain evidence="5 6">V7</strain>
    </source>
</reference>
<evidence type="ECO:0000256" key="1">
    <source>
        <dbReference type="ARBA" id="ARBA00008857"/>
    </source>
</evidence>
<dbReference type="InterPro" id="IPR050090">
    <property type="entry name" value="Tyrosine_recombinase_XerCD"/>
</dbReference>
<gene>
    <name evidence="5" type="primary">xerC_2</name>
    <name evidence="5" type="ORF">V7x_36570</name>
</gene>
<sequence length="323" mass="36628">MSKKTLAMSSLVERYIAYRRSLGYRIHSEAYLLRSFGQYADNHAAGRPLTVEVALQWATNCKGKKRIYHAKRLDVVRSLARYLAVFDDRTEIPMRGLLGRSYDRIPPYIFAPAEISLLLGTCLTYAPSFKRDPMTGLRNATVIGLLACTGMRIGEVLALKNEHVDLDEGVLRVCHSKNLPMRLVPVSDSARISLLNYRIARDRQFGNADQADPFIRSPRGGHLPYTTMRCAFDQLLKRANLNPENGRKPRLHDLRHTFACNHLLRAYQEDCNIDDAVHELSVYLGHATLTSTYWYLSSVPILMQQCSKRSESSIKRARLGGES</sequence>
<dbReference type="InterPro" id="IPR002104">
    <property type="entry name" value="Integrase_catalytic"/>
</dbReference>
<evidence type="ECO:0000256" key="2">
    <source>
        <dbReference type="ARBA" id="ARBA00023125"/>
    </source>
</evidence>
<comment type="similarity">
    <text evidence="1">Belongs to the 'phage' integrase family.</text>
</comment>
<feature type="domain" description="Tyr recombinase" evidence="4">
    <location>
        <begin position="104"/>
        <end position="308"/>
    </location>
</feature>
<dbReference type="InterPro" id="IPR011010">
    <property type="entry name" value="DNA_brk_join_enz"/>
</dbReference>
<dbReference type="GO" id="GO:0015074">
    <property type="term" value="P:DNA integration"/>
    <property type="evidence" value="ECO:0007669"/>
    <property type="project" value="InterPro"/>
</dbReference>
<dbReference type="PANTHER" id="PTHR30349">
    <property type="entry name" value="PHAGE INTEGRASE-RELATED"/>
    <property type="match status" value="1"/>
</dbReference>
<dbReference type="PANTHER" id="PTHR30349:SF41">
    <property type="entry name" value="INTEGRASE_RECOMBINASE PROTEIN MJ0367-RELATED"/>
    <property type="match status" value="1"/>
</dbReference>
<evidence type="ECO:0000256" key="3">
    <source>
        <dbReference type="ARBA" id="ARBA00023172"/>
    </source>
</evidence>
<dbReference type="Pfam" id="PF00589">
    <property type="entry name" value="Phage_integrase"/>
    <property type="match status" value="1"/>
</dbReference>
<dbReference type="OrthoDB" id="9766545at2"/>
<comment type="caution">
    <text evidence="5">The sequence shown here is derived from an EMBL/GenBank/DDBJ whole genome shotgun (WGS) entry which is preliminary data.</text>
</comment>
<dbReference type="GO" id="GO:0003677">
    <property type="term" value="F:DNA binding"/>
    <property type="evidence" value="ECO:0007669"/>
    <property type="project" value="UniProtKB-KW"/>
</dbReference>
<dbReference type="SUPFAM" id="SSF56349">
    <property type="entry name" value="DNA breaking-rejoining enzymes"/>
    <property type="match status" value="1"/>
</dbReference>
<proteinExistence type="inferred from homology"/>
<evidence type="ECO:0000313" key="5">
    <source>
        <dbReference type="EMBL" id="TWU61966.1"/>
    </source>
</evidence>
<dbReference type="RefSeq" id="WP_145295025.1">
    <property type="nucleotide sequence ID" value="NZ_SJPZ01000002.1"/>
</dbReference>
<accession>A0A5C6FN83</accession>
<dbReference type="PROSITE" id="PS51898">
    <property type="entry name" value="TYR_RECOMBINASE"/>
    <property type="match status" value="1"/>
</dbReference>
<keyword evidence="2" id="KW-0238">DNA-binding</keyword>
<dbReference type="GO" id="GO:0006310">
    <property type="term" value="P:DNA recombination"/>
    <property type="evidence" value="ECO:0007669"/>
    <property type="project" value="UniProtKB-KW"/>
</dbReference>
<keyword evidence="3" id="KW-0233">DNA recombination</keyword>
<dbReference type="AlphaFoldDB" id="A0A5C6FN83"/>
<dbReference type="Proteomes" id="UP000316476">
    <property type="component" value="Unassembled WGS sequence"/>
</dbReference>
<dbReference type="InterPro" id="IPR013762">
    <property type="entry name" value="Integrase-like_cat_sf"/>
</dbReference>
<evidence type="ECO:0000259" key="4">
    <source>
        <dbReference type="PROSITE" id="PS51898"/>
    </source>
</evidence>
<evidence type="ECO:0000313" key="6">
    <source>
        <dbReference type="Proteomes" id="UP000316476"/>
    </source>
</evidence>
<organism evidence="5 6">
    <name type="scientific">Crateriforma conspicua</name>
    <dbReference type="NCBI Taxonomy" id="2527996"/>
    <lineage>
        <taxon>Bacteria</taxon>
        <taxon>Pseudomonadati</taxon>
        <taxon>Planctomycetota</taxon>
        <taxon>Planctomycetia</taxon>
        <taxon>Planctomycetales</taxon>
        <taxon>Planctomycetaceae</taxon>
        <taxon>Crateriforma</taxon>
    </lineage>
</organism>
<protein>
    <submittedName>
        <fullName evidence="5">Tyrosine recombinase XerC</fullName>
    </submittedName>
</protein>
<dbReference type="Gene3D" id="1.10.443.10">
    <property type="entry name" value="Intergrase catalytic core"/>
    <property type="match status" value="1"/>
</dbReference>
<dbReference type="EMBL" id="SJPZ01000002">
    <property type="protein sequence ID" value="TWU61966.1"/>
    <property type="molecule type" value="Genomic_DNA"/>
</dbReference>